<name>A0ACB8BSC2_9AGAM</name>
<accession>A0ACB8BSC2</accession>
<dbReference type="Proteomes" id="UP000790709">
    <property type="component" value="Unassembled WGS sequence"/>
</dbReference>
<keyword evidence="2" id="KW-1185">Reference proteome</keyword>
<gene>
    <name evidence="1" type="ORF">BV22DRAFT_1060330</name>
</gene>
<reference evidence="1" key="1">
    <citation type="journal article" date="2021" name="New Phytol.">
        <title>Evolutionary innovations through gain and loss of genes in the ectomycorrhizal Boletales.</title>
        <authorList>
            <person name="Wu G."/>
            <person name="Miyauchi S."/>
            <person name="Morin E."/>
            <person name="Kuo A."/>
            <person name="Drula E."/>
            <person name="Varga T."/>
            <person name="Kohler A."/>
            <person name="Feng B."/>
            <person name="Cao Y."/>
            <person name="Lipzen A."/>
            <person name="Daum C."/>
            <person name="Hundley H."/>
            <person name="Pangilinan J."/>
            <person name="Johnson J."/>
            <person name="Barry K."/>
            <person name="LaButti K."/>
            <person name="Ng V."/>
            <person name="Ahrendt S."/>
            <person name="Min B."/>
            <person name="Choi I.G."/>
            <person name="Park H."/>
            <person name="Plett J.M."/>
            <person name="Magnuson J."/>
            <person name="Spatafora J.W."/>
            <person name="Nagy L.G."/>
            <person name="Henrissat B."/>
            <person name="Grigoriev I.V."/>
            <person name="Yang Z.L."/>
            <person name="Xu J."/>
            <person name="Martin F.M."/>
        </authorList>
    </citation>
    <scope>NUCLEOTIDE SEQUENCE</scope>
    <source>
        <strain evidence="1">KUC20120723A-06</strain>
    </source>
</reference>
<comment type="caution">
    <text evidence="1">The sequence shown here is derived from an EMBL/GenBank/DDBJ whole genome shotgun (WGS) entry which is preliminary data.</text>
</comment>
<dbReference type="EMBL" id="MU266361">
    <property type="protein sequence ID" value="KAH7927808.1"/>
    <property type="molecule type" value="Genomic_DNA"/>
</dbReference>
<proteinExistence type="predicted"/>
<protein>
    <submittedName>
        <fullName evidence="1">Heme oxygenase-like protein</fullName>
    </submittedName>
</protein>
<evidence type="ECO:0000313" key="1">
    <source>
        <dbReference type="EMBL" id="KAH7927808.1"/>
    </source>
</evidence>
<sequence length="261" mass="28878">MCSDALHDLTLPMASLLRTGTSVAHREVERSQGGIWLTKGELDKAEYVRYLMMLWHIYNTLESGLSRHASHPILQPTSNPALLARTPGLASDISFLLQVPESSWQSHPAHVALTKSPPPALLDYSSRIHRISESDPPRLLAHAYVRYLGDMSGGQILRRRIAKAYGLDIAEGSGIQFYHFSAFRGGKSGTGDNIRKMKDWYREGMNSAVGNDANLKAAILDEAILAFELNSALLATLRGTTRACVDREGTSCKDAYQKHFR</sequence>
<evidence type="ECO:0000313" key="2">
    <source>
        <dbReference type="Proteomes" id="UP000790709"/>
    </source>
</evidence>
<organism evidence="1 2">
    <name type="scientific">Leucogyrophana mollusca</name>
    <dbReference type="NCBI Taxonomy" id="85980"/>
    <lineage>
        <taxon>Eukaryota</taxon>
        <taxon>Fungi</taxon>
        <taxon>Dikarya</taxon>
        <taxon>Basidiomycota</taxon>
        <taxon>Agaricomycotina</taxon>
        <taxon>Agaricomycetes</taxon>
        <taxon>Agaricomycetidae</taxon>
        <taxon>Boletales</taxon>
        <taxon>Boletales incertae sedis</taxon>
        <taxon>Leucogyrophana</taxon>
    </lineage>
</organism>